<reference evidence="2 4" key="1">
    <citation type="submission" date="2016-10" db="EMBL/GenBank/DDBJ databases">
        <title>Genome sequence of Mycobacterium talmonii.</title>
        <authorList>
            <person name="Greninger A.L."/>
            <person name="Elliott B."/>
            <person name="Vasireddy S."/>
            <person name="Vasireddy R."/>
        </authorList>
    </citation>
    <scope>NUCLEOTIDE SEQUENCE [LARGE SCALE GENOMIC DNA]</scope>
    <source>
        <strain evidence="2">MO-5499</strain>
        <strain evidence="4">NE-TNMC-100812</strain>
    </source>
</reference>
<dbReference type="AlphaFoldDB" id="A0A1S1NLA8"/>
<evidence type="ECO:0000313" key="4">
    <source>
        <dbReference type="Proteomes" id="UP000179734"/>
    </source>
</evidence>
<reference evidence="3" key="3">
    <citation type="submission" date="2018-01" db="EMBL/GenBank/DDBJ databases">
        <authorList>
            <person name="Gaut B.S."/>
            <person name="Morton B.R."/>
            <person name="Clegg M.T."/>
            <person name="Duvall M.R."/>
        </authorList>
    </citation>
    <scope>NUCLEOTIDE SEQUENCE</scope>
    <source>
        <strain evidence="3">ATCC BAA-2683</strain>
    </source>
</reference>
<dbReference type="Proteomes" id="UP000238296">
    <property type="component" value="Unassembled WGS sequence"/>
</dbReference>
<sequence length="273" mass="28821">MLPDGAGLGDRELVEDAVALLVRGLPAGWARFHAVIAPPVAEASVTTVDGQSQPAAVPAQVLAILTEHQHRAVANGAPWQRLVIDCDADGLLSAYPESDPPVAPPVRRRWVSWMLAALTAGLLAAAGVVFAVGWQWGPPPRVGMTALPSPPPRQREAFEVVNKWFDAENRADVAAMRAVACADPSPAVLMWIESIGLVGQDEGFVYPDAVIGFHDGGANVRVKTAVRIRPVSESQKQLVEAAQKHGGFFTDELTLADEGGALKVCDIAGAVLK</sequence>
<dbReference type="RefSeq" id="WP_071024569.1">
    <property type="nucleotide sequence ID" value="NZ_MLQM01000033.1"/>
</dbReference>
<name>A0A1S1NLA8_9MYCO</name>
<evidence type="ECO:0000313" key="5">
    <source>
        <dbReference type="Proteomes" id="UP000238296"/>
    </source>
</evidence>
<keyword evidence="4" id="KW-1185">Reference proteome</keyword>
<organism evidence="2 4">
    <name type="scientific">Mycobacterium talmoniae</name>
    <dbReference type="NCBI Taxonomy" id="1858794"/>
    <lineage>
        <taxon>Bacteria</taxon>
        <taxon>Bacillati</taxon>
        <taxon>Actinomycetota</taxon>
        <taxon>Actinomycetes</taxon>
        <taxon>Mycobacteriales</taxon>
        <taxon>Mycobacteriaceae</taxon>
        <taxon>Mycobacterium</taxon>
    </lineage>
</organism>
<dbReference type="EMBL" id="PPEA01000655">
    <property type="protein sequence ID" value="PQM45297.1"/>
    <property type="molecule type" value="Genomic_DNA"/>
</dbReference>
<evidence type="ECO:0000313" key="2">
    <source>
        <dbReference type="EMBL" id="OHV04672.1"/>
    </source>
</evidence>
<proteinExistence type="predicted"/>
<accession>A0A1S1NLA8</accession>
<keyword evidence="1" id="KW-0472">Membrane</keyword>
<keyword evidence="1" id="KW-0812">Transmembrane</keyword>
<dbReference type="Proteomes" id="UP000179734">
    <property type="component" value="Unassembled WGS sequence"/>
</dbReference>
<gene>
    <name evidence="2" type="ORF">BKN37_08870</name>
    <name evidence="3" type="ORF">C1Y40_04554</name>
</gene>
<dbReference type="EMBL" id="MLQM01000033">
    <property type="protein sequence ID" value="OHV04672.1"/>
    <property type="molecule type" value="Genomic_DNA"/>
</dbReference>
<feature type="transmembrane region" description="Helical" evidence="1">
    <location>
        <begin position="110"/>
        <end position="134"/>
    </location>
</feature>
<keyword evidence="1" id="KW-1133">Transmembrane helix</keyword>
<comment type="caution">
    <text evidence="2">The sequence shown here is derived from an EMBL/GenBank/DDBJ whole genome shotgun (WGS) entry which is preliminary data.</text>
</comment>
<protein>
    <submittedName>
        <fullName evidence="2">Uncharacterized protein</fullName>
    </submittedName>
</protein>
<evidence type="ECO:0000256" key="1">
    <source>
        <dbReference type="SAM" id="Phobius"/>
    </source>
</evidence>
<evidence type="ECO:0000313" key="3">
    <source>
        <dbReference type="EMBL" id="PQM45297.1"/>
    </source>
</evidence>
<reference evidence="3 5" key="2">
    <citation type="journal article" date="2017" name="Int. J. Syst. Evol. Microbiol.">
        <title>Mycobacterium talmoniae sp. nov., a slowly growing mycobacterium isolated from human respiratory samples.</title>
        <authorList>
            <person name="Davidson R.M."/>
            <person name="DeGroote M.A."/>
            <person name="Marola J.L."/>
            <person name="Buss S."/>
            <person name="Jones V."/>
            <person name="McNeil M.R."/>
            <person name="Freifeld A.G."/>
            <person name="Elaine Epperson L."/>
            <person name="Hasan N.A."/>
            <person name="Jackson M."/>
            <person name="Iwen P.C."/>
            <person name="Salfinger M."/>
            <person name="Strong M."/>
        </authorList>
    </citation>
    <scope>NUCLEOTIDE SEQUENCE [LARGE SCALE GENOMIC DNA]</scope>
    <source>
        <strain evidence="3 5">ATCC BAA-2683</strain>
    </source>
</reference>